<protein>
    <recommendedName>
        <fullName evidence="3">WD40-like Beta Propeller Repeat</fullName>
    </recommendedName>
</protein>
<gene>
    <name evidence="1" type="ORF">RT717_22435</name>
</gene>
<dbReference type="InterPro" id="IPR011659">
    <property type="entry name" value="WD40"/>
</dbReference>
<name>A0ABZ0IMA6_9BACT</name>
<keyword evidence="2" id="KW-1185">Reference proteome</keyword>
<organism evidence="1 2">
    <name type="scientific">Imperialibacter roseus</name>
    <dbReference type="NCBI Taxonomy" id="1324217"/>
    <lineage>
        <taxon>Bacteria</taxon>
        <taxon>Pseudomonadati</taxon>
        <taxon>Bacteroidota</taxon>
        <taxon>Cytophagia</taxon>
        <taxon>Cytophagales</taxon>
        <taxon>Flammeovirgaceae</taxon>
        <taxon>Imperialibacter</taxon>
    </lineage>
</organism>
<dbReference type="Pfam" id="PF07676">
    <property type="entry name" value="PD40"/>
    <property type="match status" value="1"/>
</dbReference>
<proteinExistence type="predicted"/>
<dbReference type="Proteomes" id="UP001302349">
    <property type="component" value="Chromosome"/>
</dbReference>
<evidence type="ECO:0000313" key="2">
    <source>
        <dbReference type="Proteomes" id="UP001302349"/>
    </source>
</evidence>
<sequence>MKFLVKLFFILLIASSCDKSNKYSEGHFPDDVVNFEAVNSSEDDYNMDLPVIHDEHMFHFSSNRGDVNHYDIVGKNLILQWDYAAEHLTIDVNKARGTSLPMRSLFDSVNTFCNELGPYSFTYETQVNNNTQLTYLFLYANDCAGNFDIKFTYVDPTESSQVAAASPIGLAMVNTEANELYPAFFGKNFKWESRYATDPTTVEKLIYCTDKDGVYNFYQIDLTIDDPIDSLSYAEAIAPEKLSISSAEGNDKCAFINGRVMVFTSDRPGGYGGFDLYYSLYEGNAWSEPVNFGERINTEFDEYRPVILTYDTGFDNNLLLFSSNRPGGKGGFDLYYVGVEKMVN</sequence>
<reference evidence="1 2" key="1">
    <citation type="journal article" date="2023" name="Microbiol. Resour. Announc.">
        <title>Complete Genome Sequence of Imperialibacter roseus strain P4T.</title>
        <authorList>
            <person name="Tizabi D.R."/>
            <person name="Bachvaroff T."/>
            <person name="Hill R.T."/>
        </authorList>
    </citation>
    <scope>NUCLEOTIDE SEQUENCE [LARGE SCALE GENOMIC DNA]</scope>
    <source>
        <strain evidence="1 2">P4T</strain>
    </source>
</reference>
<dbReference type="PROSITE" id="PS51257">
    <property type="entry name" value="PROKAR_LIPOPROTEIN"/>
    <property type="match status" value="1"/>
</dbReference>
<evidence type="ECO:0008006" key="3">
    <source>
        <dbReference type="Google" id="ProtNLM"/>
    </source>
</evidence>
<accession>A0ABZ0IMA6</accession>
<dbReference type="EMBL" id="CP136051">
    <property type="protein sequence ID" value="WOK05836.1"/>
    <property type="molecule type" value="Genomic_DNA"/>
</dbReference>
<evidence type="ECO:0000313" key="1">
    <source>
        <dbReference type="EMBL" id="WOK05836.1"/>
    </source>
</evidence>
<dbReference type="RefSeq" id="WP_317488587.1">
    <property type="nucleotide sequence ID" value="NZ_CP136051.1"/>
</dbReference>